<feature type="chain" id="PRO_5042002911" description="Peptidase S1 domain-containing protein" evidence="6">
    <location>
        <begin position="25"/>
        <end position="499"/>
    </location>
</feature>
<dbReference type="InterPro" id="IPR050430">
    <property type="entry name" value="Peptidase_S1"/>
</dbReference>
<dbReference type="InterPro" id="IPR009003">
    <property type="entry name" value="Peptidase_S1_PA"/>
</dbReference>
<dbReference type="GO" id="GO:0004252">
    <property type="term" value="F:serine-type endopeptidase activity"/>
    <property type="evidence" value="ECO:0007669"/>
    <property type="project" value="InterPro"/>
</dbReference>
<evidence type="ECO:0000256" key="1">
    <source>
        <dbReference type="ARBA" id="ARBA00007664"/>
    </source>
</evidence>
<keyword evidence="3" id="KW-1015">Disulfide bond</keyword>
<evidence type="ECO:0000259" key="7">
    <source>
        <dbReference type="PROSITE" id="PS50240"/>
    </source>
</evidence>
<dbReference type="GO" id="GO:0006508">
    <property type="term" value="P:proteolysis"/>
    <property type="evidence" value="ECO:0007669"/>
    <property type="project" value="UniProtKB-KW"/>
</dbReference>
<dbReference type="AlphaFoldDB" id="A0AAD3CW39"/>
<evidence type="ECO:0000313" key="9">
    <source>
        <dbReference type="Proteomes" id="UP001054902"/>
    </source>
</evidence>
<dbReference type="SUPFAM" id="SSF50494">
    <property type="entry name" value="Trypsin-like serine proteases"/>
    <property type="match status" value="1"/>
</dbReference>
<dbReference type="PROSITE" id="PS00134">
    <property type="entry name" value="TRYPSIN_HIS"/>
    <property type="match status" value="1"/>
</dbReference>
<dbReference type="PROSITE" id="PS50240">
    <property type="entry name" value="TRYPSIN_DOM"/>
    <property type="match status" value="1"/>
</dbReference>
<feature type="compositionally biased region" description="Low complexity" evidence="5">
    <location>
        <begin position="369"/>
        <end position="382"/>
    </location>
</feature>
<evidence type="ECO:0000256" key="5">
    <source>
        <dbReference type="SAM" id="MobiDB-lite"/>
    </source>
</evidence>
<name>A0AAD3CW39_9STRA</name>
<organism evidence="8 9">
    <name type="scientific">Chaetoceros tenuissimus</name>
    <dbReference type="NCBI Taxonomy" id="426638"/>
    <lineage>
        <taxon>Eukaryota</taxon>
        <taxon>Sar</taxon>
        <taxon>Stramenopiles</taxon>
        <taxon>Ochrophyta</taxon>
        <taxon>Bacillariophyta</taxon>
        <taxon>Coscinodiscophyceae</taxon>
        <taxon>Chaetocerotophycidae</taxon>
        <taxon>Chaetocerotales</taxon>
        <taxon>Chaetocerotaceae</taxon>
        <taxon>Chaetoceros</taxon>
    </lineage>
</organism>
<evidence type="ECO:0000256" key="2">
    <source>
        <dbReference type="ARBA" id="ARBA00023026"/>
    </source>
</evidence>
<dbReference type="FunFam" id="2.40.10.10:FF:000002">
    <property type="entry name" value="Transmembrane protease serine"/>
    <property type="match status" value="1"/>
</dbReference>
<feature type="domain" description="Peptidase S1" evidence="7">
    <location>
        <begin position="103"/>
        <end position="328"/>
    </location>
</feature>
<evidence type="ECO:0000256" key="4">
    <source>
        <dbReference type="RuleBase" id="RU363034"/>
    </source>
</evidence>
<evidence type="ECO:0000256" key="3">
    <source>
        <dbReference type="ARBA" id="ARBA00023157"/>
    </source>
</evidence>
<protein>
    <recommendedName>
        <fullName evidence="7">Peptidase S1 domain-containing protein</fullName>
    </recommendedName>
</protein>
<keyword evidence="4" id="KW-0645">Protease</keyword>
<keyword evidence="2" id="KW-0843">Virulence</keyword>
<dbReference type="PRINTS" id="PR00722">
    <property type="entry name" value="CHYMOTRYPSIN"/>
</dbReference>
<feature type="compositionally biased region" description="Low complexity" evidence="5">
    <location>
        <begin position="394"/>
        <end position="478"/>
    </location>
</feature>
<dbReference type="EMBL" id="BLLK01000046">
    <property type="protein sequence ID" value="GFH52959.1"/>
    <property type="molecule type" value="Genomic_DNA"/>
</dbReference>
<dbReference type="Gene3D" id="2.40.10.10">
    <property type="entry name" value="Trypsin-like serine proteases"/>
    <property type="match status" value="1"/>
</dbReference>
<dbReference type="InterPro" id="IPR001314">
    <property type="entry name" value="Peptidase_S1A"/>
</dbReference>
<dbReference type="CDD" id="cd00190">
    <property type="entry name" value="Tryp_SPc"/>
    <property type="match status" value="1"/>
</dbReference>
<evidence type="ECO:0000313" key="8">
    <source>
        <dbReference type="EMBL" id="GFH52959.1"/>
    </source>
</evidence>
<feature type="region of interest" description="Disordered" evidence="5">
    <location>
        <begin position="334"/>
        <end position="499"/>
    </location>
</feature>
<dbReference type="PANTHER" id="PTHR24276:SF91">
    <property type="entry name" value="AT26814P-RELATED"/>
    <property type="match status" value="1"/>
</dbReference>
<sequence length="499" mass="54796">MKFSTVKITAITFMALGMVHKSNASKHLADENNDTPNLRGARNAERKLELWTPDCSQDNNKEKPPCLCRYPTNWDSDTCKDWFAKPWVQKNYNIAPESPNQRIINGEPVSSGTYPWFAQARSGSSWGGCGGMLVAPEYVLTAAHCVGVFDSFIIGALCNGNNNCGQNSELIRMSGQPISHPSYNGGTLDNDFALVKLQRRSTIAPVPMDSGNVVSSYGSNKSLWPIGFGNQNPNSEQFPDKLYHVEVKYVEQDTCNSNYGGDITSNMMCAADPGQDSCQGDSGGPLMDRDNNKLVGVVSWGIGCAVAGKPGVYSKISSQWTWIKDTICSGHSSPKPGFCDGVPPSPTPPSPSPPSPSPPTPTDDEYYNDDYGYNNDTGIDDYYFGDDNNETGVDDYYGYGNDDNSPGGDDYYNYGNDDNNSPGGDDYYNYGNDDNNSPGGDDYYNYGNDDNNSPGGDDYYNYGNDDNNSPGGDDYYNYGDDDAEYGYDDDEEYYDDWYY</sequence>
<gene>
    <name evidence="8" type="ORF">CTEN210_09435</name>
</gene>
<feature type="compositionally biased region" description="Acidic residues" evidence="5">
    <location>
        <begin position="383"/>
        <end position="393"/>
    </location>
</feature>
<dbReference type="SMART" id="SM00020">
    <property type="entry name" value="Tryp_SPc"/>
    <property type="match status" value="1"/>
</dbReference>
<keyword evidence="6" id="KW-0732">Signal</keyword>
<reference evidence="8 9" key="1">
    <citation type="journal article" date="2021" name="Sci. Rep.">
        <title>The genome of the diatom Chaetoceros tenuissimus carries an ancient integrated fragment of an extant virus.</title>
        <authorList>
            <person name="Hongo Y."/>
            <person name="Kimura K."/>
            <person name="Takaki Y."/>
            <person name="Yoshida Y."/>
            <person name="Baba S."/>
            <person name="Kobayashi G."/>
            <person name="Nagasaki K."/>
            <person name="Hano T."/>
            <person name="Tomaru Y."/>
        </authorList>
    </citation>
    <scope>NUCLEOTIDE SEQUENCE [LARGE SCALE GENOMIC DNA]</scope>
    <source>
        <strain evidence="8 9">NIES-3715</strain>
    </source>
</reference>
<feature type="signal peptide" evidence="6">
    <location>
        <begin position="1"/>
        <end position="24"/>
    </location>
</feature>
<dbReference type="InterPro" id="IPR043504">
    <property type="entry name" value="Peptidase_S1_PA_chymotrypsin"/>
</dbReference>
<dbReference type="Pfam" id="PF00089">
    <property type="entry name" value="Trypsin"/>
    <property type="match status" value="1"/>
</dbReference>
<dbReference type="InterPro" id="IPR033116">
    <property type="entry name" value="TRYPSIN_SER"/>
</dbReference>
<comment type="caution">
    <text evidence="8">The sequence shown here is derived from an EMBL/GenBank/DDBJ whole genome shotgun (WGS) entry which is preliminary data.</text>
</comment>
<dbReference type="InterPro" id="IPR018114">
    <property type="entry name" value="TRYPSIN_HIS"/>
</dbReference>
<dbReference type="InterPro" id="IPR001254">
    <property type="entry name" value="Trypsin_dom"/>
</dbReference>
<keyword evidence="9" id="KW-1185">Reference proteome</keyword>
<feature type="compositionally biased region" description="Pro residues" evidence="5">
    <location>
        <begin position="343"/>
        <end position="361"/>
    </location>
</feature>
<dbReference type="Proteomes" id="UP001054902">
    <property type="component" value="Unassembled WGS sequence"/>
</dbReference>
<dbReference type="PROSITE" id="PS00135">
    <property type="entry name" value="TRYPSIN_SER"/>
    <property type="match status" value="1"/>
</dbReference>
<proteinExistence type="inferred from homology"/>
<evidence type="ECO:0000256" key="6">
    <source>
        <dbReference type="SAM" id="SignalP"/>
    </source>
</evidence>
<feature type="compositionally biased region" description="Acidic residues" evidence="5">
    <location>
        <begin position="479"/>
        <end position="499"/>
    </location>
</feature>
<dbReference type="PANTHER" id="PTHR24276">
    <property type="entry name" value="POLYSERASE-RELATED"/>
    <property type="match status" value="1"/>
</dbReference>
<keyword evidence="4" id="KW-0720">Serine protease</keyword>
<accession>A0AAD3CW39</accession>
<comment type="similarity">
    <text evidence="1">Belongs to the peptidase S1 family.</text>
</comment>
<keyword evidence="4" id="KW-0378">Hydrolase</keyword>